<dbReference type="Proteomes" id="UP000218979">
    <property type="component" value="Unassembled WGS sequence"/>
</dbReference>
<feature type="transmembrane region" description="Helical" evidence="3">
    <location>
        <begin position="563"/>
        <end position="582"/>
    </location>
</feature>
<dbReference type="EMBL" id="FPKS01000003">
    <property type="protein sequence ID" value="SFZ73103.1"/>
    <property type="molecule type" value="Genomic_DNA"/>
</dbReference>
<accession>A0A1K2H8R6</accession>
<keyword evidence="3" id="KW-0812">Transmembrane</keyword>
<dbReference type="Proteomes" id="UP000185655">
    <property type="component" value="Unassembled WGS sequence"/>
</dbReference>
<dbReference type="RefSeq" id="WP_031365345.1">
    <property type="nucleotide sequence ID" value="NZ_FPKS01000003.1"/>
</dbReference>
<keyword evidence="8" id="KW-1185">Reference proteome</keyword>
<evidence type="ECO:0000313" key="8">
    <source>
        <dbReference type="Proteomes" id="UP000218979"/>
    </source>
</evidence>
<dbReference type="Pfam" id="PF10145">
    <property type="entry name" value="PhageMin_Tail"/>
    <property type="match status" value="1"/>
</dbReference>
<feature type="transmembrane region" description="Helical" evidence="3">
    <location>
        <begin position="518"/>
        <end position="543"/>
    </location>
</feature>
<dbReference type="STRING" id="1122154.SAMN02746068_00751"/>
<evidence type="ECO:0000256" key="2">
    <source>
        <dbReference type="SAM" id="Coils"/>
    </source>
</evidence>
<organism evidence="6 7">
    <name type="scientific">Pseudolactococcus chungangensis CAU 28 = DSM 22330</name>
    <dbReference type="NCBI Taxonomy" id="1122154"/>
    <lineage>
        <taxon>Bacteria</taxon>
        <taxon>Bacillati</taxon>
        <taxon>Bacillota</taxon>
        <taxon>Bacilli</taxon>
        <taxon>Lactobacillales</taxon>
        <taxon>Streptococcaceae</taxon>
        <taxon>Pseudolactococcus</taxon>
    </lineage>
</organism>
<protein>
    <submittedName>
        <fullName evidence="5">Phage tail tape measure protein, TP901 family, core region</fullName>
    </submittedName>
    <submittedName>
        <fullName evidence="6">Phage-related minor tail protein</fullName>
    </submittedName>
</protein>
<keyword evidence="3" id="KW-1133">Transmembrane helix</keyword>
<name>A0A1K2H8R6_9LACT</name>
<evidence type="ECO:0000313" key="6">
    <source>
        <dbReference type="EMBL" id="SFZ73103.1"/>
    </source>
</evidence>
<evidence type="ECO:0000256" key="1">
    <source>
        <dbReference type="ARBA" id="ARBA00022612"/>
    </source>
</evidence>
<reference evidence="6 7" key="2">
    <citation type="submission" date="2016-11" db="EMBL/GenBank/DDBJ databases">
        <authorList>
            <person name="Jaros S."/>
            <person name="Januszkiewicz K."/>
            <person name="Wedrychowicz H."/>
        </authorList>
    </citation>
    <scope>NUCLEOTIDE SEQUENCE [LARGE SCALE GENOMIC DNA]</scope>
    <source>
        <strain evidence="6 7">DSM 22330</strain>
    </source>
</reference>
<evidence type="ECO:0000313" key="7">
    <source>
        <dbReference type="Proteomes" id="UP000185655"/>
    </source>
</evidence>
<gene>
    <name evidence="5" type="ORF">RR45_GL000754</name>
    <name evidence="6" type="ORF">SAMN02746068_00751</name>
</gene>
<dbReference type="PANTHER" id="PTHR37813">
    <property type="entry name" value="FELS-2 PROPHAGE PROTEIN"/>
    <property type="match status" value="1"/>
</dbReference>
<dbReference type="EMBL" id="JXJT01000019">
    <property type="protein sequence ID" value="PCS02046.1"/>
    <property type="molecule type" value="Genomic_DNA"/>
</dbReference>
<keyword evidence="1" id="KW-1188">Viral release from host cell</keyword>
<dbReference type="PANTHER" id="PTHR37813:SF1">
    <property type="entry name" value="FELS-2 PROPHAGE PROTEIN"/>
    <property type="match status" value="1"/>
</dbReference>
<evidence type="ECO:0000256" key="3">
    <source>
        <dbReference type="SAM" id="Phobius"/>
    </source>
</evidence>
<evidence type="ECO:0000313" key="5">
    <source>
        <dbReference type="EMBL" id="PCS02046.1"/>
    </source>
</evidence>
<keyword evidence="2" id="KW-0175">Coiled coil</keyword>
<evidence type="ECO:0000259" key="4">
    <source>
        <dbReference type="Pfam" id="PF10145"/>
    </source>
</evidence>
<dbReference type="AlphaFoldDB" id="A0A1K2H8R6"/>
<reference evidence="5 8" key="1">
    <citation type="submission" date="2014-12" db="EMBL/GenBank/DDBJ databases">
        <title>Draft genome sequences of 10 type strains of Lactococcus.</title>
        <authorList>
            <person name="Sun Z."/>
            <person name="Zhong Z."/>
            <person name="Liu W."/>
            <person name="Zhang W."/>
            <person name="Zhang H."/>
        </authorList>
    </citation>
    <scope>NUCLEOTIDE SEQUENCE [LARGE SCALE GENOMIC DNA]</scope>
    <source>
        <strain evidence="5 8">DSM 22330</strain>
    </source>
</reference>
<feature type="transmembrane region" description="Helical" evidence="3">
    <location>
        <begin position="474"/>
        <end position="497"/>
    </location>
</feature>
<keyword evidence="3" id="KW-0472">Membrane</keyword>
<feature type="domain" description="Phage tail tape measure protein" evidence="4">
    <location>
        <begin position="203"/>
        <end position="363"/>
    </location>
</feature>
<dbReference type="OrthoDB" id="2137849at2"/>
<dbReference type="InterPro" id="IPR010090">
    <property type="entry name" value="Phage_tape_meas"/>
</dbReference>
<sequence length="769" mass="81373">MGKTKESDVVLNFKMDGQIQYAQTIKEINQVMNTAALEYKNHVSAMGNDATATEKLTASKKKLEIQLEGAEKRTQMLREEYEKSVKETGAYSEQSNKLYKQLVNSETGENKLKNALVQTNDALKEQGNISVDTAKKIQKIEEAGEKVTGIGKKTSVGVTAPILAAGAAGLAAFNDIDEQLDGIISKTGATGDEADSLAESFENVGSNTHLGLDVVGDAIGSVRQQLGLLGPELEQNADYAMKFAEINDSDVSTSVENAKQALDAYNLSNKDFQSVLDATTLASQKTGVSVDDLFKKSVEGAPQIKALGLSYSEGAMLLGQLEKAGVDSSATLGSLSKASVAYAKQGKSLSDGLNETQKSILGAKDQTEALTIASEVFGTKGAVRMVEAIQRGTLDLNDLAEASKNSAGVVGTTFDETLDPIDKANQAMNQAKFALADIGEQVQIALLPTFEAAISLLTRFKDWFSSLSPETQQMIVRIALVVAAIGPLLVIIGTLMGSITKIVSGIKAVQSVFGAMSAIMAANPFVLIIAAIALFVVAFVLAYQKIEWFRNGVNAFMGGVKDIFVQGFNFLTGYLGSVFGGIEQNFNNFLSAGQRVFNGFVDFITGVFTGNWKQAWDGIVNIFGGIFDGIVAFAKAPLNLLIGLINGVIGGLNKIKLPKWVPGIGGKGINIGKIPYLATGGHLINGQAIVGEAGPELLSMQGGKTTVTPLSDEEKRKGIGGKVQGSVTVEQHNHFGKVDANNPSELAKINRQLKQASVQAIIAKGGIPI</sequence>
<proteinExistence type="predicted"/>
<feature type="coiled-coil region" evidence="2">
    <location>
        <begin position="53"/>
        <end position="87"/>
    </location>
</feature>